<evidence type="ECO:0000313" key="2">
    <source>
        <dbReference type="EMBL" id="NDY43230.1"/>
    </source>
</evidence>
<feature type="transmembrane region" description="Helical" evidence="1">
    <location>
        <begin position="12"/>
        <end position="32"/>
    </location>
</feature>
<dbReference type="Pfam" id="PF14334">
    <property type="entry name" value="DUF4390"/>
    <property type="match status" value="1"/>
</dbReference>
<evidence type="ECO:0000256" key="1">
    <source>
        <dbReference type="SAM" id="Phobius"/>
    </source>
</evidence>
<evidence type="ECO:0000313" key="3">
    <source>
        <dbReference type="Proteomes" id="UP000469346"/>
    </source>
</evidence>
<sequence>MDHPLMDTTGGTFKIGAGLLALLAFIAMGWGLCPSGTPADEGLQLPPAVHELTVANSKDRLLAYFSLEHGFTTQVVEAVRTGVPVRFTYQVELRQDRFLWDKKLAVVRLSRVITYDSLKNEFRIVQEGPAPKTTTVRSLEEAEAMACQVNDLPLVPLSGLKSGRTYRLRVRGGAEKVASSLPFQGLLEIFAPWGFTTGWHEISFRY</sequence>
<dbReference type="Proteomes" id="UP000469346">
    <property type="component" value="Unassembled WGS sequence"/>
</dbReference>
<keyword evidence="3" id="KW-1185">Reference proteome</keyword>
<dbReference type="RefSeq" id="WP_163299342.1">
    <property type="nucleotide sequence ID" value="NZ_JAAGRR010000135.1"/>
</dbReference>
<organism evidence="2 3">
    <name type="scientific">Dissulfurirhabdus thermomarina</name>
    <dbReference type="NCBI Taxonomy" id="1765737"/>
    <lineage>
        <taxon>Bacteria</taxon>
        <taxon>Deltaproteobacteria</taxon>
        <taxon>Dissulfurirhabdaceae</taxon>
        <taxon>Dissulfurirhabdus</taxon>
    </lineage>
</organism>
<keyword evidence="1" id="KW-1133">Transmembrane helix</keyword>
<name>A0A6N9TS32_DISTH</name>
<gene>
    <name evidence="2" type="ORF">G3N55_10300</name>
</gene>
<keyword evidence="1" id="KW-0472">Membrane</keyword>
<comment type="caution">
    <text evidence="2">The sequence shown here is derived from an EMBL/GenBank/DDBJ whole genome shotgun (WGS) entry which is preliminary data.</text>
</comment>
<dbReference type="InterPro" id="IPR025500">
    <property type="entry name" value="DUF4390"/>
</dbReference>
<accession>A0A6N9TS32</accession>
<dbReference type="EMBL" id="JAAGRR010000135">
    <property type="protein sequence ID" value="NDY43230.1"/>
    <property type="molecule type" value="Genomic_DNA"/>
</dbReference>
<proteinExistence type="predicted"/>
<keyword evidence="1" id="KW-0812">Transmembrane</keyword>
<dbReference type="AlphaFoldDB" id="A0A6N9TS32"/>
<protein>
    <submittedName>
        <fullName evidence="2">DUF4390 domain-containing protein</fullName>
    </submittedName>
</protein>
<reference evidence="2 3" key="1">
    <citation type="submission" date="2020-02" db="EMBL/GenBank/DDBJ databases">
        <title>Comparative genomics of sulfur disproportionating microorganisms.</title>
        <authorList>
            <person name="Ward L.M."/>
            <person name="Bertran E."/>
            <person name="Johnston D.T."/>
        </authorList>
    </citation>
    <scope>NUCLEOTIDE SEQUENCE [LARGE SCALE GENOMIC DNA]</scope>
    <source>
        <strain evidence="2 3">DSM 100025</strain>
    </source>
</reference>